<organism evidence="1 2">
    <name type="scientific">Plasmodium yoelii 17X</name>
    <dbReference type="NCBI Taxonomy" id="1323249"/>
    <lineage>
        <taxon>Eukaryota</taxon>
        <taxon>Sar</taxon>
        <taxon>Alveolata</taxon>
        <taxon>Apicomplexa</taxon>
        <taxon>Aconoidasida</taxon>
        <taxon>Haemosporida</taxon>
        <taxon>Plasmodiidae</taxon>
        <taxon>Plasmodium</taxon>
        <taxon>Plasmodium (Vinckeia)</taxon>
    </lineage>
</organism>
<keyword evidence="2" id="KW-1185">Reference proteome</keyword>
<gene>
    <name evidence="1" type="ORF">YYC_02352</name>
</gene>
<evidence type="ECO:0000313" key="1">
    <source>
        <dbReference type="EMBL" id="ETB60743.1"/>
    </source>
</evidence>
<dbReference type="AlphaFoldDB" id="V7PQX3"/>
<reference evidence="1 2" key="1">
    <citation type="submission" date="2013-11" db="EMBL/GenBank/DDBJ databases">
        <title>The Genome Sequence of Plasmodium yoelii 17X.</title>
        <authorList>
            <consortium name="The Broad Institute Genomics Platform"/>
            <consortium name="The Broad Institute Genome Sequencing Center for Infectious Disease"/>
            <person name="Neafsey D."/>
            <person name="Adams J."/>
            <person name="Walker B."/>
            <person name="Young S.K."/>
            <person name="Zeng Q."/>
            <person name="Gargeya S."/>
            <person name="Fitzgerald M."/>
            <person name="Haas B."/>
            <person name="Abouelleil A."/>
            <person name="Alvarado L."/>
            <person name="Chapman S.B."/>
            <person name="Gainer-Dewar J."/>
            <person name="Goldberg J."/>
            <person name="Griggs A."/>
            <person name="Gujja S."/>
            <person name="Hansen M."/>
            <person name="Howarth C."/>
            <person name="Imamovic A."/>
            <person name="Ireland A."/>
            <person name="Larimer J."/>
            <person name="McCowan C."/>
            <person name="Murphy C."/>
            <person name="Pearson M."/>
            <person name="Poon T.W."/>
            <person name="Priest M."/>
            <person name="Roberts A."/>
            <person name="Saif S."/>
            <person name="Shea T."/>
            <person name="Sykes S."/>
            <person name="Wortman J."/>
            <person name="Nusbaum C."/>
            <person name="Birren B."/>
        </authorList>
    </citation>
    <scope>NUCLEOTIDE SEQUENCE [LARGE SCALE GENOMIC DNA]</scope>
    <source>
        <strain evidence="1 2">17X</strain>
    </source>
</reference>
<proteinExistence type="predicted"/>
<name>V7PQX3_PLAYE</name>
<accession>V7PQX3</accession>
<evidence type="ECO:0000313" key="2">
    <source>
        <dbReference type="Proteomes" id="UP000018538"/>
    </source>
</evidence>
<protein>
    <submittedName>
        <fullName evidence="1">Uncharacterized protein</fullName>
    </submittedName>
</protein>
<dbReference type="EMBL" id="KI635759">
    <property type="protein sequence ID" value="ETB60743.1"/>
    <property type="molecule type" value="Genomic_DNA"/>
</dbReference>
<dbReference type="Proteomes" id="UP000018538">
    <property type="component" value="Unassembled WGS sequence"/>
</dbReference>
<sequence length="60" mass="7195">MNNGEHLANIYLNLYIKRVNISYLSPLKGQNNDLFTNSFLLYFKMYYFKNNIHLKAYLSL</sequence>